<dbReference type="Pfam" id="PF20931">
    <property type="entry name" value="Dicer_platform"/>
    <property type="match status" value="1"/>
</dbReference>
<keyword evidence="16" id="KW-0464">Manganese</keyword>
<evidence type="ECO:0000256" key="2">
    <source>
        <dbReference type="ARBA" id="ARBA00001936"/>
    </source>
</evidence>
<evidence type="ECO:0000313" key="26">
    <source>
        <dbReference type="EMBL" id="KAL2716697.1"/>
    </source>
</evidence>
<accession>A0ABD2A840</accession>
<keyword evidence="19" id="KW-0812">Transmembrane</keyword>
<evidence type="ECO:0000259" key="21">
    <source>
        <dbReference type="PROSITE" id="PS50142"/>
    </source>
</evidence>
<dbReference type="Pfam" id="PF03368">
    <property type="entry name" value="Dicer_dimer"/>
    <property type="match status" value="1"/>
</dbReference>
<evidence type="ECO:0000256" key="5">
    <source>
        <dbReference type="ARBA" id="ARBA00022722"/>
    </source>
</evidence>
<evidence type="ECO:0000256" key="19">
    <source>
        <dbReference type="SAM" id="Phobius"/>
    </source>
</evidence>
<dbReference type="InterPro" id="IPR003100">
    <property type="entry name" value="PAZ_dom"/>
</dbReference>
<evidence type="ECO:0000256" key="7">
    <source>
        <dbReference type="ARBA" id="ARBA00022737"/>
    </source>
</evidence>
<dbReference type="PROSITE" id="PS51194">
    <property type="entry name" value="HELICASE_CTER"/>
    <property type="match status" value="1"/>
</dbReference>
<evidence type="ECO:0000256" key="18">
    <source>
        <dbReference type="PROSITE-ProRule" id="PRU00657"/>
    </source>
</evidence>
<dbReference type="Pfam" id="PF00270">
    <property type="entry name" value="DEAD"/>
    <property type="match status" value="1"/>
</dbReference>
<keyword evidence="6" id="KW-0479">Metal-binding</keyword>
<dbReference type="Gene3D" id="3.30.160.380">
    <property type="entry name" value="Dicer dimerisation domain"/>
    <property type="match status" value="1"/>
</dbReference>
<dbReference type="PROSITE" id="PS50137">
    <property type="entry name" value="DS_RBD"/>
    <property type="match status" value="1"/>
</dbReference>
<comment type="cofactor">
    <cofactor evidence="3">
        <name>Mg(2+)</name>
        <dbReference type="ChEBI" id="CHEBI:18420"/>
    </cofactor>
</comment>
<feature type="domain" description="RNase III" evidence="21">
    <location>
        <begin position="1139"/>
        <end position="1302"/>
    </location>
</feature>
<gene>
    <name evidence="26" type="ORF">V1478_014373</name>
</gene>
<dbReference type="EMBL" id="JAUDFV010000154">
    <property type="protein sequence ID" value="KAL2716697.1"/>
    <property type="molecule type" value="Genomic_DNA"/>
</dbReference>
<dbReference type="InterPro" id="IPR005034">
    <property type="entry name" value="Dicer_dimerisation"/>
</dbReference>
<keyword evidence="15" id="KW-0943">RNA-mediated gene silencing</keyword>
<dbReference type="PROSITE" id="PS00517">
    <property type="entry name" value="RNASE_3_1"/>
    <property type="match status" value="1"/>
</dbReference>
<dbReference type="SUPFAM" id="SSF52540">
    <property type="entry name" value="P-loop containing nucleoside triphosphate hydrolases"/>
    <property type="match status" value="1"/>
</dbReference>
<dbReference type="InterPro" id="IPR048513">
    <property type="entry name" value="Dicer_PBD"/>
</dbReference>
<keyword evidence="12" id="KW-0067">ATP-binding</keyword>
<dbReference type="InterPro" id="IPR000999">
    <property type="entry name" value="RNase_III_dom"/>
</dbReference>
<dbReference type="SMART" id="SM00490">
    <property type="entry name" value="HELICc"/>
    <property type="match status" value="1"/>
</dbReference>
<evidence type="ECO:0000259" key="22">
    <source>
        <dbReference type="PROSITE" id="PS50821"/>
    </source>
</evidence>
<feature type="domain" description="Helicase C-terminal" evidence="24">
    <location>
        <begin position="352"/>
        <end position="526"/>
    </location>
</feature>
<feature type="domain" description="RNase III" evidence="21">
    <location>
        <begin position="1347"/>
        <end position="1537"/>
    </location>
</feature>
<dbReference type="GO" id="GO:0046872">
    <property type="term" value="F:metal ion binding"/>
    <property type="evidence" value="ECO:0007669"/>
    <property type="project" value="UniProtKB-KW"/>
</dbReference>
<dbReference type="EC" id="3.1.26.3" evidence="4"/>
<keyword evidence="27" id="KW-1185">Reference proteome</keyword>
<keyword evidence="7" id="KW-0677">Repeat</keyword>
<feature type="domain" description="Helicase ATP-binding" evidence="23">
    <location>
        <begin position="17"/>
        <end position="195"/>
    </location>
</feature>
<dbReference type="InterPro" id="IPR044441">
    <property type="entry name" value="DICER_DSRM"/>
</dbReference>
<dbReference type="GO" id="GO:0030422">
    <property type="term" value="P:siRNA processing"/>
    <property type="evidence" value="ECO:0007669"/>
    <property type="project" value="UniProtKB-ARBA"/>
</dbReference>
<feature type="transmembrane region" description="Helical" evidence="19">
    <location>
        <begin position="1400"/>
        <end position="1423"/>
    </location>
</feature>
<organism evidence="26 27">
    <name type="scientific">Vespula squamosa</name>
    <name type="common">Southern yellow jacket</name>
    <name type="synonym">Wasp</name>
    <dbReference type="NCBI Taxonomy" id="30214"/>
    <lineage>
        <taxon>Eukaryota</taxon>
        <taxon>Metazoa</taxon>
        <taxon>Ecdysozoa</taxon>
        <taxon>Arthropoda</taxon>
        <taxon>Hexapoda</taxon>
        <taxon>Insecta</taxon>
        <taxon>Pterygota</taxon>
        <taxon>Neoptera</taxon>
        <taxon>Endopterygota</taxon>
        <taxon>Hymenoptera</taxon>
        <taxon>Apocrita</taxon>
        <taxon>Aculeata</taxon>
        <taxon>Vespoidea</taxon>
        <taxon>Vespidae</taxon>
        <taxon>Vespinae</taxon>
        <taxon>Vespula</taxon>
    </lineage>
</organism>
<evidence type="ECO:0000256" key="4">
    <source>
        <dbReference type="ARBA" id="ARBA00012177"/>
    </source>
</evidence>
<evidence type="ECO:0000256" key="1">
    <source>
        <dbReference type="ARBA" id="ARBA00000109"/>
    </source>
</evidence>
<evidence type="ECO:0000256" key="14">
    <source>
        <dbReference type="ARBA" id="ARBA00022884"/>
    </source>
</evidence>
<evidence type="ECO:0000256" key="16">
    <source>
        <dbReference type="ARBA" id="ARBA00023211"/>
    </source>
</evidence>
<dbReference type="GO" id="GO:0031054">
    <property type="term" value="P:pre-miRNA processing"/>
    <property type="evidence" value="ECO:0007669"/>
    <property type="project" value="UniProtKB-ARBA"/>
</dbReference>
<dbReference type="Gene3D" id="1.10.1520.10">
    <property type="entry name" value="Ribonuclease III domain"/>
    <property type="match status" value="2"/>
</dbReference>
<dbReference type="Pfam" id="PF02170">
    <property type="entry name" value="PAZ"/>
    <property type="match status" value="1"/>
</dbReference>
<dbReference type="GO" id="GO:0004386">
    <property type="term" value="F:helicase activity"/>
    <property type="evidence" value="ECO:0007669"/>
    <property type="project" value="UniProtKB-KW"/>
</dbReference>
<keyword evidence="5" id="KW-0540">Nuclease</keyword>
<dbReference type="SMART" id="SM00535">
    <property type="entry name" value="RIBOc"/>
    <property type="match status" value="2"/>
</dbReference>
<dbReference type="SMART" id="SM00949">
    <property type="entry name" value="PAZ"/>
    <property type="match status" value="1"/>
</dbReference>
<dbReference type="GO" id="GO:0004525">
    <property type="term" value="F:ribonuclease III activity"/>
    <property type="evidence" value="ECO:0007669"/>
    <property type="project" value="UniProtKB-EC"/>
</dbReference>
<dbReference type="InterPro" id="IPR001650">
    <property type="entry name" value="Helicase_C-like"/>
</dbReference>
<evidence type="ECO:0000256" key="13">
    <source>
        <dbReference type="ARBA" id="ARBA00022842"/>
    </source>
</evidence>
<dbReference type="PROSITE" id="PS50821">
    <property type="entry name" value="PAZ"/>
    <property type="match status" value="1"/>
</dbReference>
<evidence type="ECO:0000256" key="3">
    <source>
        <dbReference type="ARBA" id="ARBA00001946"/>
    </source>
</evidence>
<keyword evidence="14 18" id="KW-0694">RNA-binding</keyword>
<dbReference type="SUPFAM" id="SSF101690">
    <property type="entry name" value="PAZ domain"/>
    <property type="match status" value="1"/>
</dbReference>
<keyword evidence="13" id="KW-0460">Magnesium</keyword>
<feature type="domain" description="DRBM" evidence="20">
    <location>
        <begin position="1609"/>
        <end position="1631"/>
    </location>
</feature>
<keyword evidence="9" id="KW-0255">Endonuclease</keyword>
<dbReference type="Pfam" id="PF00636">
    <property type="entry name" value="Ribonuclease_3"/>
    <property type="match status" value="2"/>
</dbReference>
<dbReference type="GO" id="GO:0003723">
    <property type="term" value="F:RNA binding"/>
    <property type="evidence" value="ECO:0007669"/>
    <property type="project" value="UniProtKB-UniRule"/>
</dbReference>
<evidence type="ECO:0000259" key="23">
    <source>
        <dbReference type="PROSITE" id="PS51192"/>
    </source>
</evidence>
<dbReference type="InterPro" id="IPR036389">
    <property type="entry name" value="RNase_III_sf"/>
</dbReference>
<evidence type="ECO:0000256" key="15">
    <source>
        <dbReference type="ARBA" id="ARBA00023158"/>
    </source>
</evidence>
<keyword evidence="10" id="KW-0378">Hydrolase</keyword>
<dbReference type="GO" id="GO:0005524">
    <property type="term" value="F:ATP binding"/>
    <property type="evidence" value="ECO:0007669"/>
    <property type="project" value="UniProtKB-KW"/>
</dbReference>
<evidence type="ECO:0000313" key="27">
    <source>
        <dbReference type="Proteomes" id="UP001607302"/>
    </source>
</evidence>
<dbReference type="InterPro" id="IPR011545">
    <property type="entry name" value="DEAD/DEAH_box_helicase_dom"/>
</dbReference>
<dbReference type="Gene3D" id="3.40.50.300">
    <property type="entry name" value="P-loop containing nucleotide triphosphate hydrolases"/>
    <property type="match status" value="2"/>
</dbReference>
<dbReference type="CDD" id="cd15903">
    <property type="entry name" value="Dicer_PBD"/>
    <property type="match status" value="1"/>
</dbReference>
<dbReference type="Pfam" id="PF00271">
    <property type="entry name" value="Helicase_C"/>
    <property type="match status" value="1"/>
</dbReference>
<evidence type="ECO:0000256" key="9">
    <source>
        <dbReference type="ARBA" id="ARBA00022759"/>
    </source>
</evidence>
<comment type="cofactor">
    <cofactor evidence="2">
        <name>Mn(2+)</name>
        <dbReference type="ChEBI" id="CHEBI:29035"/>
    </cofactor>
</comment>
<dbReference type="PROSITE" id="PS50142">
    <property type="entry name" value="RNASE_3_2"/>
    <property type="match status" value="2"/>
</dbReference>
<dbReference type="InterPro" id="IPR036085">
    <property type="entry name" value="PAZ_dom_sf"/>
</dbReference>
<dbReference type="InterPro" id="IPR027417">
    <property type="entry name" value="P-loop_NTPase"/>
</dbReference>
<dbReference type="PROSITE" id="PS51192">
    <property type="entry name" value="HELICASE_ATP_BIND_1"/>
    <property type="match status" value="1"/>
</dbReference>
<keyword evidence="8" id="KW-0547">Nucleotide-binding</keyword>
<dbReference type="SMART" id="SM00487">
    <property type="entry name" value="DEXDc"/>
    <property type="match status" value="1"/>
</dbReference>
<dbReference type="InterPro" id="IPR038248">
    <property type="entry name" value="Dicer_dimer_sf"/>
</dbReference>
<keyword evidence="19" id="KW-1133">Transmembrane helix</keyword>
<dbReference type="FunFam" id="3.40.50.300:FF:000628">
    <property type="entry name" value="Endoribonuclease Dicer"/>
    <property type="match status" value="1"/>
</dbReference>
<comment type="caution">
    <text evidence="26">The sequence shown here is derived from an EMBL/GenBank/DDBJ whole genome shotgun (WGS) entry which is preliminary data.</text>
</comment>
<keyword evidence="11" id="KW-0347">Helicase</keyword>
<dbReference type="InterPro" id="IPR048512">
    <property type="entry name" value="Dicer_platform"/>
</dbReference>
<dbReference type="PANTHER" id="PTHR14950:SF36">
    <property type="entry name" value="ENDORIBONUCLEASE DCR-2"/>
    <property type="match status" value="1"/>
</dbReference>
<dbReference type="Gene3D" id="3.30.160.20">
    <property type="match status" value="1"/>
</dbReference>
<dbReference type="Pfam" id="PF20932">
    <property type="entry name" value="Dicer_dsRBD"/>
    <property type="match status" value="1"/>
</dbReference>
<evidence type="ECO:0000256" key="8">
    <source>
        <dbReference type="ARBA" id="ARBA00022741"/>
    </source>
</evidence>
<evidence type="ECO:0000256" key="17">
    <source>
        <dbReference type="ARBA" id="ARBA00035116"/>
    </source>
</evidence>
<proteinExistence type="inferred from homology"/>
<comment type="catalytic activity">
    <reaction evidence="1">
        <text>Endonucleolytic cleavage to 5'-phosphomonoester.</text>
        <dbReference type="EC" id="3.1.26.3"/>
    </reaction>
</comment>
<dbReference type="PROSITE" id="PS51327">
    <property type="entry name" value="DICER_DSRBF"/>
    <property type="match status" value="1"/>
</dbReference>
<evidence type="ECO:0000256" key="12">
    <source>
        <dbReference type="ARBA" id="ARBA00022840"/>
    </source>
</evidence>
<feature type="domain" description="PAZ" evidence="22">
    <location>
        <begin position="831"/>
        <end position="949"/>
    </location>
</feature>
<reference evidence="26 27" key="1">
    <citation type="journal article" date="2024" name="Ann. Entomol. Soc. Am.">
        <title>Genomic analyses of the southern and eastern yellowjacket wasps (Hymenoptera: Vespidae) reveal evolutionary signatures of social life.</title>
        <authorList>
            <person name="Catto M.A."/>
            <person name="Caine P.B."/>
            <person name="Orr S.E."/>
            <person name="Hunt B.G."/>
            <person name="Goodisman M.A.D."/>
        </authorList>
    </citation>
    <scope>NUCLEOTIDE SEQUENCE [LARGE SCALE GENOMIC DNA]</scope>
    <source>
        <strain evidence="26">233</strain>
        <tissue evidence="26">Head and thorax</tissue>
    </source>
</reference>
<name>A0ABD2A840_VESSQ</name>
<dbReference type="SUPFAM" id="SSF69065">
    <property type="entry name" value="RNase III domain-like"/>
    <property type="match status" value="3"/>
</dbReference>
<comment type="similarity">
    <text evidence="17 18">Belongs to the helicase family. Dicer subfamily.</text>
</comment>
<keyword evidence="19" id="KW-0472">Membrane</keyword>
<dbReference type="InterPro" id="IPR014720">
    <property type="entry name" value="dsRBD_dom"/>
</dbReference>
<dbReference type="CDD" id="cd18034">
    <property type="entry name" value="DEXHc_dicer"/>
    <property type="match status" value="1"/>
</dbReference>
<evidence type="ECO:0000259" key="24">
    <source>
        <dbReference type="PROSITE" id="PS51194"/>
    </source>
</evidence>
<evidence type="ECO:0000256" key="10">
    <source>
        <dbReference type="ARBA" id="ARBA00022801"/>
    </source>
</evidence>
<dbReference type="SUPFAM" id="SSF54768">
    <property type="entry name" value="dsRNA-binding domain-like"/>
    <property type="match status" value="1"/>
</dbReference>
<dbReference type="InterPro" id="IPR014001">
    <property type="entry name" value="Helicase_ATP-bd"/>
</dbReference>
<dbReference type="Proteomes" id="UP001607302">
    <property type="component" value="Unassembled WGS sequence"/>
</dbReference>
<protein>
    <recommendedName>
        <fullName evidence="4">ribonuclease III</fullName>
        <ecNumber evidence="4">3.1.26.3</ecNumber>
    </recommendedName>
</protein>
<dbReference type="Gene3D" id="2.170.260.10">
    <property type="entry name" value="paz domain"/>
    <property type="match status" value="1"/>
</dbReference>
<sequence length="1634" mass="188366">MENKSAEFIARPYQIDLYEKALKSNTIIYLPTGSGKTFIAMMLLKKLSVDIQKPYSEGGKRTIFTVNTVPLVTQQAEYIARHTRLSCKGYCGDMNVDYWTKEIWLKELEDNQVLVMTSQILLDIITHGYLHLNKINLIIFDECHRGVNDHPMRQIMQQFEQCEATEQPRILALSATLLNSNVKLNNIIESIKNLEITFHSKIATVDNIKGYCTNPEEVVIHYETYVHPESWYNAAKYLENLIDLLNVASIPSCQDYNQSSKQFKTKSINVKLMNLIEDIKEHVDITGLYGVNKCILLHLIQLEYKKRSVDDQHATYVFEYMITELFKLRKLLDDEMKNYADQQKIFEFSSDQVLQLLKLLKNFNDNKLENQKFCCIIFVKRRFTAKVLYHILKDIHAFDERYKFLLPDYTVGFNNSPYKNSKEVLCISKWNREVLHRFRNGLSNCVIATDVLDEGVDIPVCTLVVRFDLPLDFRSYIQSKGRARYSSSQYAIMLNKNDHNYIKRHMLFQDIDLSLQKILIGKSEFRTEPTAKEIKENLYSYTIDPYIVKTSENTQSILTEQAAISLVNRYCSLLLKSKFISLSPIWKLYKIDEEKGRFQVSLKLPNLSPLKDIVFGDVMSSIEAAKRSAAFKTCVKLHSIGELSDNLIPSINDILDNTDYLFPNWINEDIKSNPGTNRRKRYHKLKYPEPLYGAFPSEGISLYLHILCTEPVYSVPQDNRNLVFYNLLRDQAGFGILSTKSIPQIPSFPIFMNVGELNVCTKVDYANMILTSEQIEELKIFHTTIFSNIISVIKPFMTFDNDNLDNCFLIVPTDNENKINWNVVKKYKYINYIKSLAPLQNIDYELALIVPNYRSSPNVYVVTQVCDDLAPNSCFPTNDFLTYAHYYNQKHELKIRDLNQSMLEVKPISTKINCIKPRDMKSGLSKRKRADVLEDYDEHLVPELCCKVDFPALYWLKATTLPSILHRISQLLIALDLRETIFKEANLGTSLNDLTNHNWPPLIINIQESEAKVEQMSEGTFDEIIQTGKPVLDLNGPEIDVLNTDANLYPWSKEQEPPDIDRNAEQIQLIDIEYYCHFMSDTSNSEILFKERKSKVISYKSKPKVSVPPLQILEVNDETGPDPIQIMQALITSGNDVFDLERLEILGDSYLKFIISLYLYSIFPSYNEGRLTALKGKIIGNRNLYYCGTKKSIPGCMKVDDFLPMSTFIPPAYTTFRPLQKILLEAKVSPNVLYELNIPEEERFSGYISENTKNEMQTKVLNWAAAETQTGIEYYIGVQIVPDKAVADCVEALISVYLKSMGMVGGVKLLIWLGVLPPHTDINALLYTVTQKPEISSGDPNIYMPWAETIEKSMNYKFRNRSYLLQAFTHPSFTENNVTEGYQRLEFLGDAIIGKNEETYKFFMCICTYIILFQNVILLFYFLSDFLITAYIHQYWELLSPGEVTDLRSALVNNITFACLAVKYGLHTALLSYAPQLNDVIDRFVKFQEERNYTVDNENLWILLEEEECNMAEYVDVPKVLSDIFESFIGAVYLDTNKNIKQVWELLFALMNKEIDTFSRDVPKQPVRLIYETLGSNAKFLSATLIEGTNTIMVPLEITNKRKSKLFHGFGANKKQAKCAAAKQALKYLRCKNE</sequence>
<feature type="domain" description="Dicer dsRNA-binding fold" evidence="25">
    <location>
        <begin position="563"/>
        <end position="657"/>
    </location>
</feature>
<evidence type="ECO:0000259" key="20">
    <source>
        <dbReference type="PROSITE" id="PS50137"/>
    </source>
</evidence>
<dbReference type="CDD" id="cd00593">
    <property type="entry name" value="RIBOc"/>
    <property type="match status" value="2"/>
</dbReference>
<evidence type="ECO:0000256" key="6">
    <source>
        <dbReference type="ARBA" id="ARBA00022723"/>
    </source>
</evidence>
<evidence type="ECO:0000256" key="11">
    <source>
        <dbReference type="ARBA" id="ARBA00022806"/>
    </source>
</evidence>
<evidence type="ECO:0000259" key="25">
    <source>
        <dbReference type="PROSITE" id="PS51327"/>
    </source>
</evidence>
<dbReference type="PANTHER" id="PTHR14950">
    <property type="entry name" value="DICER-RELATED"/>
    <property type="match status" value="1"/>
</dbReference>